<gene>
    <name evidence="4" type="ORF">GGQ88_003427</name>
</gene>
<proteinExistence type="inferred from homology"/>
<comment type="caution">
    <text evidence="4">The sequence shown here is derived from an EMBL/GenBank/DDBJ whole genome shotgun (WGS) entry which is preliminary data.</text>
</comment>
<sequence length="266" mass="27759">MTERIEMATASKKALLELEGRTALVTGAGQGLGRAIAHMLAAAGASVVVTHRRLEGAGEVAAEIVALDGKAMPLELDVTDMAAHARAIEAGAQWTGNVDLLVNCAGGMHPFTPFLDVDEATFDDTLARNLKGAYFLSQAFARNLVKAGLPGRIVNIASTAATKPDFQLAAYNASKAALVQFGRSIATELAPHGILVNTVAPGPVRTTNTRWIYDNPAWQKVLKEKVPLGGPAEADDVAAAVLFLCSPAARHMTGSTITVDGGFTCL</sequence>
<dbReference type="InterPro" id="IPR057326">
    <property type="entry name" value="KR_dom"/>
</dbReference>
<evidence type="ECO:0000256" key="2">
    <source>
        <dbReference type="ARBA" id="ARBA00023002"/>
    </source>
</evidence>
<dbReference type="PANTHER" id="PTHR42760:SF133">
    <property type="entry name" value="3-OXOACYL-[ACYL-CARRIER-PROTEIN] REDUCTASE"/>
    <property type="match status" value="1"/>
</dbReference>
<evidence type="ECO:0000256" key="1">
    <source>
        <dbReference type="ARBA" id="ARBA00006484"/>
    </source>
</evidence>
<dbReference type="PRINTS" id="PR00080">
    <property type="entry name" value="SDRFAMILY"/>
</dbReference>
<dbReference type="Proteomes" id="UP000562395">
    <property type="component" value="Unassembled WGS sequence"/>
</dbReference>
<comment type="similarity">
    <text evidence="1">Belongs to the short-chain dehydrogenases/reductases (SDR) family.</text>
</comment>
<dbReference type="InterPro" id="IPR036291">
    <property type="entry name" value="NAD(P)-bd_dom_sf"/>
</dbReference>
<dbReference type="AlphaFoldDB" id="A0A7W6EXR3"/>
<dbReference type="PROSITE" id="PS00061">
    <property type="entry name" value="ADH_SHORT"/>
    <property type="match status" value="1"/>
</dbReference>
<dbReference type="PANTHER" id="PTHR42760">
    <property type="entry name" value="SHORT-CHAIN DEHYDROGENASES/REDUCTASES FAMILY MEMBER"/>
    <property type="match status" value="1"/>
</dbReference>
<accession>A0A7W6EXR3</accession>
<dbReference type="RefSeq" id="WP_183614622.1">
    <property type="nucleotide sequence ID" value="NZ_JACICY010000010.1"/>
</dbReference>
<dbReference type="PRINTS" id="PR00081">
    <property type="entry name" value="GDHRDH"/>
</dbReference>
<dbReference type="SMART" id="SM00822">
    <property type="entry name" value="PKS_KR"/>
    <property type="match status" value="1"/>
</dbReference>
<reference evidence="4 5" key="1">
    <citation type="submission" date="2020-08" db="EMBL/GenBank/DDBJ databases">
        <title>Genomic Encyclopedia of Type Strains, Phase IV (KMG-IV): sequencing the most valuable type-strain genomes for metagenomic binning, comparative biology and taxonomic classification.</title>
        <authorList>
            <person name="Goeker M."/>
        </authorList>
    </citation>
    <scope>NUCLEOTIDE SEQUENCE [LARGE SCALE GENOMIC DNA]</scope>
    <source>
        <strain evidence="4 5">DSM 14552</strain>
    </source>
</reference>
<name>A0A7W6EXR3_9SPHN</name>
<dbReference type="InterPro" id="IPR002347">
    <property type="entry name" value="SDR_fam"/>
</dbReference>
<evidence type="ECO:0000259" key="3">
    <source>
        <dbReference type="SMART" id="SM00822"/>
    </source>
</evidence>
<organism evidence="4 5">
    <name type="scientific">Novosphingobium hassiacum</name>
    <dbReference type="NCBI Taxonomy" id="173676"/>
    <lineage>
        <taxon>Bacteria</taxon>
        <taxon>Pseudomonadati</taxon>
        <taxon>Pseudomonadota</taxon>
        <taxon>Alphaproteobacteria</taxon>
        <taxon>Sphingomonadales</taxon>
        <taxon>Sphingomonadaceae</taxon>
        <taxon>Novosphingobium</taxon>
    </lineage>
</organism>
<dbReference type="CDD" id="cd05233">
    <property type="entry name" value="SDR_c"/>
    <property type="match status" value="1"/>
</dbReference>
<dbReference type="SUPFAM" id="SSF51735">
    <property type="entry name" value="NAD(P)-binding Rossmann-fold domains"/>
    <property type="match status" value="1"/>
</dbReference>
<dbReference type="NCBIfam" id="NF005559">
    <property type="entry name" value="PRK07231.1"/>
    <property type="match status" value="1"/>
</dbReference>
<evidence type="ECO:0000313" key="5">
    <source>
        <dbReference type="Proteomes" id="UP000562395"/>
    </source>
</evidence>
<keyword evidence="2" id="KW-0560">Oxidoreductase</keyword>
<feature type="domain" description="Ketoreductase" evidence="3">
    <location>
        <begin position="21"/>
        <end position="202"/>
    </location>
</feature>
<evidence type="ECO:0000313" key="4">
    <source>
        <dbReference type="EMBL" id="MBB3862129.1"/>
    </source>
</evidence>
<protein>
    <submittedName>
        <fullName evidence="4">NAD(P)-dependent dehydrogenase (Short-subunit alcohol dehydrogenase family)</fullName>
    </submittedName>
</protein>
<dbReference type="FunFam" id="3.40.50.720:FF:000084">
    <property type="entry name" value="Short-chain dehydrogenase reductase"/>
    <property type="match status" value="1"/>
</dbReference>
<dbReference type="EMBL" id="JACICY010000010">
    <property type="protein sequence ID" value="MBB3862129.1"/>
    <property type="molecule type" value="Genomic_DNA"/>
</dbReference>
<dbReference type="GO" id="GO:0016616">
    <property type="term" value="F:oxidoreductase activity, acting on the CH-OH group of donors, NAD or NADP as acceptor"/>
    <property type="evidence" value="ECO:0007669"/>
    <property type="project" value="TreeGrafter"/>
</dbReference>
<dbReference type="Pfam" id="PF13561">
    <property type="entry name" value="adh_short_C2"/>
    <property type="match status" value="1"/>
</dbReference>
<dbReference type="InterPro" id="IPR020904">
    <property type="entry name" value="Sc_DH/Rdtase_CS"/>
</dbReference>
<dbReference type="Gene3D" id="3.40.50.720">
    <property type="entry name" value="NAD(P)-binding Rossmann-like Domain"/>
    <property type="match status" value="1"/>
</dbReference>
<keyword evidence="5" id="KW-1185">Reference proteome</keyword>